<name>A0A919ALU0_9PROT</name>
<sequence>MPFRNSRLFALMLLSSAALPSAAVQADVPAGIEDLLKTAAANDDKATFESILLTAFVTWPDDRVTLLETAEAIRAEWMAPEEVTELKQARFDKAEAERKSRARGLAYYFDPALWNGQVELGAGQASGDSDEQYLTGGMTFNRSFGPAWEHEFDFDINYKRSSGKTTEERFIADYRLLWKPWEHLYLVNFVEFERNQPGGYDMRIVETVGLGYRVLDTDKHQLSFEAGPGVRYNNEVMDPDRGLLGLTDTEFMGRLSANYRYQINETMSFRDRTNIVFGGSSTTLENLFEYSARLNSRLAARLSFEYRYDSNPPAGTAKSDTLSRATIVYDF</sequence>
<dbReference type="Pfam" id="PF04338">
    <property type="entry name" value="DUF481"/>
    <property type="match status" value="1"/>
</dbReference>
<dbReference type="RefSeq" id="WP_191250237.1">
    <property type="nucleotide sequence ID" value="NZ_BNCI01000001.1"/>
</dbReference>
<feature type="chain" id="PRO_5036834423" description="DUF481 domain-containing protein" evidence="1">
    <location>
        <begin position="27"/>
        <end position="331"/>
    </location>
</feature>
<dbReference type="Proteomes" id="UP000630923">
    <property type="component" value="Unassembled WGS sequence"/>
</dbReference>
<reference evidence="2" key="1">
    <citation type="journal article" date="2014" name="Int. J. Syst. Evol. Microbiol.">
        <title>Complete genome sequence of Corynebacterium casei LMG S-19264T (=DSM 44701T), isolated from a smear-ripened cheese.</title>
        <authorList>
            <consortium name="US DOE Joint Genome Institute (JGI-PGF)"/>
            <person name="Walter F."/>
            <person name="Albersmeier A."/>
            <person name="Kalinowski J."/>
            <person name="Ruckert C."/>
        </authorList>
    </citation>
    <scope>NUCLEOTIDE SEQUENCE</scope>
    <source>
        <strain evidence="2">KCTC 42590</strain>
    </source>
</reference>
<keyword evidence="3" id="KW-1185">Reference proteome</keyword>
<dbReference type="InterPro" id="IPR007433">
    <property type="entry name" value="DUF481"/>
</dbReference>
<organism evidence="2 3">
    <name type="scientific">Kordiimonas sediminis</name>
    <dbReference type="NCBI Taxonomy" id="1735581"/>
    <lineage>
        <taxon>Bacteria</taxon>
        <taxon>Pseudomonadati</taxon>
        <taxon>Pseudomonadota</taxon>
        <taxon>Alphaproteobacteria</taxon>
        <taxon>Kordiimonadales</taxon>
        <taxon>Kordiimonadaceae</taxon>
        <taxon>Kordiimonas</taxon>
    </lineage>
</organism>
<evidence type="ECO:0000313" key="2">
    <source>
        <dbReference type="EMBL" id="GHF16003.1"/>
    </source>
</evidence>
<evidence type="ECO:0008006" key="4">
    <source>
        <dbReference type="Google" id="ProtNLM"/>
    </source>
</evidence>
<accession>A0A919ALU0</accession>
<protein>
    <recommendedName>
        <fullName evidence="4">DUF481 domain-containing protein</fullName>
    </recommendedName>
</protein>
<keyword evidence="1" id="KW-0732">Signal</keyword>
<comment type="caution">
    <text evidence="2">The sequence shown here is derived from an EMBL/GenBank/DDBJ whole genome shotgun (WGS) entry which is preliminary data.</text>
</comment>
<reference evidence="2" key="2">
    <citation type="submission" date="2020-09" db="EMBL/GenBank/DDBJ databases">
        <authorList>
            <person name="Sun Q."/>
            <person name="Kim S."/>
        </authorList>
    </citation>
    <scope>NUCLEOTIDE SEQUENCE</scope>
    <source>
        <strain evidence="2">KCTC 42590</strain>
    </source>
</reference>
<gene>
    <name evidence="2" type="ORF">GCM10017044_07830</name>
</gene>
<dbReference type="AlphaFoldDB" id="A0A919ALU0"/>
<evidence type="ECO:0000256" key="1">
    <source>
        <dbReference type="SAM" id="SignalP"/>
    </source>
</evidence>
<feature type="signal peptide" evidence="1">
    <location>
        <begin position="1"/>
        <end position="26"/>
    </location>
</feature>
<dbReference type="EMBL" id="BNCI01000001">
    <property type="protein sequence ID" value="GHF16003.1"/>
    <property type="molecule type" value="Genomic_DNA"/>
</dbReference>
<proteinExistence type="predicted"/>
<evidence type="ECO:0000313" key="3">
    <source>
        <dbReference type="Proteomes" id="UP000630923"/>
    </source>
</evidence>